<proteinExistence type="predicted"/>
<protein>
    <submittedName>
        <fullName evidence="1">Uncharacterized protein</fullName>
    </submittedName>
</protein>
<dbReference type="EMBL" id="HBIH01012939">
    <property type="protein sequence ID" value="CAE0324664.1"/>
    <property type="molecule type" value="Transcribed_RNA"/>
</dbReference>
<evidence type="ECO:0000313" key="1">
    <source>
        <dbReference type="EMBL" id="CAE0324664.1"/>
    </source>
</evidence>
<organism evidence="1">
    <name type="scientific">Strombidium inclinatum</name>
    <dbReference type="NCBI Taxonomy" id="197538"/>
    <lineage>
        <taxon>Eukaryota</taxon>
        <taxon>Sar</taxon>
        <taxon>Alveolata</taxon>
        <taxon>Ciliophora</taxon>
        <taxon>Intramacronucleata</taxon>
        <taxon>Spirotrichea</taxon>
        <taxon>Oligotrichia</taxon>
        <taxon>Strombidiidae</taxon>
        <taxon>Strombidium</taxon>
    </lineage>
</organism>
<name>A0A7S3MW50_9SPIT</name>
<gene>
    <name evidence="1" type="ORF">SINC0208_LOCUS5286</name>
</gene>
<accession>A0A7S3MW50</accession>
<sequence length="126" mass="14330">MSSAKIKKKFEADSSSKEDLVIKEPQPLHIRKVPYIVAFSAENLDARLVKKCNKAKFDDIFSHPADPIDIKQNIINKILQRKNIMLGEKFIESSFSPIEEIHLSDSISPGHLKLKTSSELEKIEEI</sequence>
<dbReference type="AlphaFoldDB" id="A0A7S3MW50"/>
<reference evidence="1" key="1">
    <citation type="submission" date="2021-01" db="EMBL/GenBank/DDBJ databases">
        <authorList>
            <person name="Corre E."/>
            <person name="Pelletier E."/>
            <person name="Niang G."/>
            <person name="Scheremetjew M."/>
            <person name="Finn R."/>
            <person name="Kale V."/>
            <person name="Holt S."/>
            <person name="Cochrane G."/>
            <person name="Meng A."/>
            <person name="Brown T."/>
            <person name="Cohen L."/>
        </authorList>
    </citation>
    <scope>NUCLEOTIDE SEQUENCE</scope>
    <source>
        <strain evidence="1">S3</strain>
    </source>
</reference>